<sequence length="83" mass="9460">MNVTTAMKRSVQSALREADMAINVKTVMQCSVQNAMQMRQGCVVVVNVMTYVAMIVDFKLFDEHSNSRITIVENASNKLRIYW</sequence>
<proteinExistence type="predicted"/>
<accession>A0AAD8Y7G0</accession>
<evidence type="ECO:0000313" key="2">
    <source>
        <dbReference type="Proteomes" id="UP001224775"/>
    </source>
</evidence>
<gene>
    <name evidence="1" type="ORF">QTG54_008149</name>
</gene>
<dbReference type="Proteomes" id="UP001224775">
    <property type="component" value="Unassembled WGS sequence"/>
</dbReference>
<keyword evidence="2" id="KW-1185">Reference proteome</keyword>
<dbReference type="EMBL" id="JATAAI010000014">
    <property type="protein sequence ID" value="KAK1740897.1"/>
    <property type="molecule type" value="Genomic_DNA"/>
</dbReference>
<protein>
    <submittedName>
        <fullName evidence="1">Uncharacterized protein</fullName>
    </submittedName>
</protein>
<dbReference type="AlphaFoldDB" id="A0AAD8Y7G0"/>
<reference evidence="1" key="1">
    <citation type="submission" date="2023-06" db="EMBL/GenBank/DDBJ databases">
        <title>Survivors Of The Sea: Transcriptome response of Skeletonema marinoi to long-term dormancy.</title>
        <authorList>
            <person name="Pinder M.I.M."/>
            <person name="Kourtchenko O."/>
            <person name="Robertson E.K."/>
            <person name="Larsson T."/>
            <person name="Maumus F."/>
            <person name="Osuna-Cruz C.M."/>
            <person name="Vancaester E."/>
            <person name="Stenow R."/>
            <person name="Vandepoele K."/>
            <person name="Ploug H."/>
            <person name="Bruchert V."/>
            <person name="Godhe A."/>
            <person name="Topel M."/>
        </authorList>
    </citation>
    <scope>NUCLEOTIDE SEQUENCE</scope>
    <source>
        <strain evidence="1">R05AC</strain>
    </source>
</reference>
<name>A0AAD8Y7G0_9STRA</name>
<evidence type="ECO:0000313" key="1">
    <source>
        <dbReference type="EMBL" id="KAK1740897.1"/>
    </source>
</evidence>
<comment type="caution">
    <text evidence="1">The sequence shown here is derived from an EMBL/GenBank/DDBJ whole genome shotgun (WGS) entry which is preliminary data.</text>
</comment>
<organism evidence="1 2">
    <name type="scientific">Skeletonema marinoi</name>
    <dbReference type="NCBI Taxonomy" id="267567"/>
    <lineage>
        <taxon>Eukaryota</taxon>
        <taxon>Sar</taxon>
        <taxon>Stramenopiles</taxon>
        <taxon>Ochrophyta</taxon>
        <taxon>Bacillariophyta</taxon>
        <taxon>Coscinodiscophyceae</taxon>
        <taxon>Thalassiosirophycidae</taxon>
        <taxon>Thalassiosirales</taxon>
        <taxon>Skeletonemataceae</taxon>
        <taxon>Skeletonema</taxon>
        <taxon>Skeletonema marinoi-dohrnii complex</taxon>
    </lineage>
</organism>